<comment type="caution">
    <text evidence="3">The sequence shown here is derived from an EMBL/GenBank/DDBJ whole genome shotgun (WGS) entry which is preliminary data.</text>
</comment>
<gene>
    <name evidence="3" type="ORF">SDC9_77749</name>
</gene>
<dbReference type="PANTHER" id="PTHR30273">
    <property type="entry name" value="PERIPLASMIC SIGNAL SENSOR AND SIGMA FACTOR ACTIVATOR FECR-RELATED"/>
    <property type="match status" value="1"/>
</dbReference>
<name>A0A644YRI6_9ZZZZ</name>
<dbReference type="InterPro" id="IPR006860">
    <property type="entry name" value="FecR"/>
</dbReference>
<dbReference type="GO" id="GO:0016989">
    <property type="term" value="F:sigma factor antagonist activity"/>
    <property type="evidence" value="ECO:0007669"/>
    <property type="project" value="TreeGrafter"/>
</dbReference>
<dbReference type="PANTHER" id="PTHR30273:SF2">
    <property type="entry name" value="PROTEIN FECR"/>
    <property type="match status" value="1"/>
</dbReference>
<sequence length="206" mass="23318">MLPDGSVVWLNSASRLTYPINFEGDTREVQLVGEAYFEVVKDSLHPMIVSTGKNFYVEVLGTKFNLKAYSDDQVSQATLYSGEIKVHTANKETNESKELLLKPMETILIGDKNLATLVSDLEEEKEINAEWKDGILTFNNTPLKEVIKSVQRWHGTQFTVKDSSILNYRITASFNSESAVQIMDMIRYISPVDYKANGNQITLSRR</sequence>
<dbReference type="EMBL" id="VSSQ01006004">
    <property type="protein sequence ID" value="MPM31195.1"/>
    <property type="molecule type" value="Genomic_DNA"/>
</dbReference>
<feature type="domain" description="FecR protein" evidence="1">
    <location>
        <begin position="2"/>
        <end position="84"/>
    </location>
</feature>
<dbReference type="Pfam" id="PF04773">
    <property type="entry name" value="FecR"/>
    <property type="match status" value="1"/>
</dbReference>
<feature type="domain" description="Protein FecR C-terminal" evidence="2">
    <location>
        <begin position="136"/>
        <end position="203"/>
    </location>
</feature>
<reference evidence="3" key="1">
    <citation type="submission" date="2019-08" db="EMBL/GenBank/DDBJ databases">
        <authorList>
            <person name="Kucharzyk K."/>
            <person name="Murdoch R.W."/>
            <person name="Higgins S."/>
            <person name="Loffler F."/>
        </authorList>
    </citation>
    <scope>NUCLEOTIDE SEQUENCE</scope>
</reference>
<dbReference type="InterPro" id="IPR012373">
    <property type="entry name" value="Ferrdict_sens_TM"/>
</dbReference>
<proteinExistence type="predicted"/>
<organism evidence="3">
    <name type="scientific">bioreactor metagenome</name>
    <dbReference type="NCBI Taxonomy" id="1076179"/>
    <lineage>
        <taxon>unclassified sequences</taxon>
        <taxon>metagenomes</taxon>
        <taxon>ecological metagenomes</taxon>
    </lineage>
</organism>
<dbReference type="AlphaFoldDB" id="A0A644YRI6"/>
<dbReference type="Pfam" id="PF16344">
    <property type="entry name" value="FecR_C"/>
    <property type="match status" value="1"/>
</dbReference>
<evidence type="ECO:0000259" key="1">
    <source>
        <dbReference type="Pfam" id="PF04773"/>
    </source>
</evidence>
<evidence type="ECO:0000259" key="2">
    <source>
        <dbReference type="Pfam" id="PF16344"/>
    </source>
</evidence>
<evidence type="ECO:0000313" key="3">
    <source>
        <dbReference type="EMBL" id="MPM31195.1"/>
    </source>
</evidence>
<dbReference type="Gene3D" id="3.55.50.30">
    <property type="match status" value="1"/>
</dbReference>
<dbReference type="Gene3D" id="2.60.120.1440">
    <property type="match status" value="1"/>
</dbReference>
<dbReference type="InterPro" id="IPR032508">
    <property type="entry name" value="FecR_C"/>
</dbReference>
<accession>A0A644YRI6</accession>
<evidence type="ECO:0008006" key="4">
    <source>
        <dbReference type="Google" id="ProtNLM"/>
    </source>
</evidence>
<protein>
    <recommendedName>
        <fullName evidence="4">Protein FecR</fullName>
    </recommendedName>
</protein>